<feature type="compositionally biased region" description="Polar residues" evidence="1">
    <location>
        <begin position="49"/>
        <end position="62"/>
    </location>
</feature>
<dbReference type="EMBL" id="FXLY01000006">
    <property type="protein sequence ID" value="SMN20767.1"/>
    <property type="molecule type" value="Genomic_DNA"/>
</dbReference>
<feature type="region of interest" description="Disordered" evidence="1">
    <location>
        <begin position="579"/>
        <end position="610"/>
    </location>
</feature>
<evidence type="ECO:0000256" key="1">
    <source>
        <dbReference type="SAM" id="MobiDB-lite"/>
    </source>
</evidence>
<keyword evidence="2" id="KW-1133">Transmembrane helix</keyword>
<evidence type="ECO:0000256" key="2">
    <source>
        <dbReference type="SAM" id="Phobius"/>
    </source>
</evidence>
<evidence type="ECO:0000313" key="3">
    <source>
        <dbReference type="EMBL" id="SMN20767.1"/>
    </source>
</evidence>
<keyword evidence="4" id="KW-1185">Reference proteome</keyword>
<name>A0A1X7R521_9SACH</name>
<keyword evidence="2" id="KW-0472">Membrane</keyword>
<reference evidence="3 4" key="1">
    <citation type="submission" date="2017-04" db="EMBL/GenBank/DDBJ databases">
        <authorList>
            <person name="Afonso C.L."/>
            <person name="Miller P.J."/>
            <person name="Scott M.A."/>
            <person name="Spackman E."/>
            <person name="Goraichik I."/>
            <person name="Dimitrov K.M."/>
            <person name="Suarez D.L."/>
            <person name="Swayne D.E."/>
        </authorList>
    </citation>
    <scope>NUCLEOTIDE SEQUENCE [LARGE SCALE GENOMIC DNA]</scope>
</reference>
<feature type="region of interest" description="Disordered" evidence="1">
    <location>
        <begin position="224"/>
        <end position="268"/>
    </location>
</feature>
<dbReference type="AlphaFoldDB" id="A0A1X7R521"/>
<organism evidence="3 4">
    <name type="scientific">Maudiozyma saulgeensis</name>
    <dbReference type="NCBI Taxonomy" id="1789683"/>
    <lineage>
        <taxon>Eukaryota</taxon>
        <taxon>Fungi</taxon>
        <taxon>Dikarya</taxon>
        <taxon>Ascomycota</taxon>
        <taxon>Saccharomycotina</taxon>
        <taxon>Saccharomycetes</taxon>
        <taxon>Saccharomycetales</taxon>
        <taxon>Saccharomycetaceae</taxon>
        <taxon>Maudiozyma</taxon>
    </lineage>
</organism>
<dbReference type="InterPro" id="IPR014805">
    <property type="entry name" value="SKG6/TOS2-like"/>
</dbReference>
<feature type="region of interest" description="Disordered" evidence="1">
    <location>
        <begin position="305"/>
        <end position="346"/>
    </location>
</feature>
<feature type="compositionally biased region" description="Polar residues" evidence="1">
    <location>
        <begin position="600"/>
        <end position="610"/>
    </location>
</feature>
<feature type="region of interest" description="Disordered" evidence="1">
    <location>
        <begin position="34"/>
        <end position="64"/>
    </location>
</feature>
<feature type="compositionally biased region" description="Low complexity" evidence="1">
    <location>
        <begin position="39"/>
        <end position="48"/>
    </location>
</feature>
<protein>
    <submittedName>
        <fullName evidence="3">Similar to Saccharomyces cerevisiae YHR149C SKG6 Integral membrane protein that localizes primarily to growing sites such as the bud tip or the cell periphery</fullName>
    </submittedName>
</protein>
<feature type="transmembrane region" description="Helical" evidence="2">
    <location>
        <begin position="72"/>
        <end position="95"/>
    </location>
</feature>
<evidence type="ECO:0000313" key="4">
    <source>
        <dbReference type="Proteomes" id="UP000196158"/>
    </source>
</evidence>
<feature type="region of interest" description="Disordered" evidence="1">
    <location>
        <begin position="518"/>
        <end position="554"/>
    </location>
</feature>
<dbReference type="Proteomes" id="UP000196158">
    <property type="component" value="Unassembled WGS sequence"/>
</dbReference>
<feature type="compositionally biased region" description="Polar residues" evidence="1">
    <location>
        <begin position="226"/>
        <end position="244"/>
    </location>
</feature>
<gene>
    <name evidence="3" type="ORF">KASA_0M01639G</name>
</gene>
<keyword evidence="2" id="KW-0812">Transmembrane</keyword>
<feature type="compositionally biased region" description="Polar residues" evidence="1">
    <location>
        <begin position="518"/>
        <end position="527"/>
    </location>
</feature>
<dbReference type="Pfam" id="PF08693">
    <property type="entry name" value="SKG6"/>
    <property type="match status" value="3"/>
</dbReference>
<dbReference type="OrthoDB" id="4035953at2759"/>
<sequence>MFTTRANSMTVTAVTTAFATTSTSASRSYHYVKRDDSDSSSASSTSSSKNAKCTGTKAQCQKPTDHDMSVTIGVAVAVPVVVIILFLGIILYFVYRRGKKEALEDNDPDFDGDEFLTGYYPTHPTYDNPIETKQVFHEQYDQTQLQQNNTNPFNDNNTTNNYSINNPNSNIQPWEVNPFHIPGSGSDIHSLRTFAREIKMDGDHGYNLASMSRHASQSSLDLLSSATNNTSPLEKQDVIQSPPQQEEESHRLSQPVEQVTRFDEDGEPITPAEEENIRRMRSIYKVYLDRNDTIIRQSPEKSVVAEEPMTNVSRLEVQPPQPSLPTEENDGSMGNLGGYDDTGNNNRATHYRVASSIYSELPNKPASVMYQQEPLPQYPQYMPQQQQQQQYLPQQQQQMQYMPQQSYILQQRNHPQTLESIGELPPPARLAYSASSHSLTSFRQPSKQTFALQTARLNGTALNPMDHPEMFYSQSDEPYVSQQQYGNDLQSMTTNNTMGTTSHVHPYQMRNSIVMTNPSELQSSSRSYRPAGSFRKFNDPMNTTNNNSRNNSLVTSNNTYQQYVQSRVSGILEESDVLQPPSVPGILPHSGSSEDLRKQLGSSHNFNVPM</sequence>
<proteinExistence type="predicted"/>
<accession>A0A1X7R521</accession>
<feature type="compositionally biased region" description="Low complexity" evidence="1">
    <location>
        <begin position="542"/>
        <end position="554"/>
    </location>
</feature>